<dbReference type="InterPro" id="IPR001434">
    <property type="entry name" value="OmcB-like_DUF11"/>
</dbReference>
<dbReference type="InterPro" id="IPR018247">
    <property type="entry name" value="EF_Hand_1_Ca_BS"/>
</dbReference>
<feature type="region of interest" description="Disordered" evidence="5">
    <location>
        <begin position="708"/>
        <end position="736"/>
    </location>
</feature>
<proteinExistence type="predicted"/>
<protein>
    <submittedName>
        <fullName evidence="8">Gliding motility-associated C-terminal domain-containing protein</fullName>
    </submittedName>
</protein>
<feature type="region of interest" description="Disordered" evidence="5">
    <location>
        <begin position="1925"/>
        <end position="1967"/>
    </location>
</feature>
<feature type="domain" description="IgGFc-binding protein N-terminal" evidence="7">
    <location>
        <begin position="134"/>
        <end position="451"/>
    </location>
</feature>
<name>A0A1M6NJW0_9FLAO</name>
<dbReference type="PANTHER" id="PTHR37467">
    <property type="entry name" value="EXPORTED CALCIUM-BINDING GLYCOPROTEIN-RELATED"/>
    <property type="match status" value="1"/>
</dbReference>
<dbReference type="InterPro" id="IPR035234">
    <property type="entry name" value="IgGFc-bd_N"/>
</dbReference>
<evidence type="ECO:0000313" key="8">
    <source>
        <dbReference type="EMBL" id="SHJ95963.1"/>
    </source>
</evidence>
<sequence length="2817" mass="292000">MTIVNFKLKKTIFSFVFILFAIIESYAQLSDIHYLPPLRQRATDMDDQAVYLSTPEATPFNVNIYQGTSTTPTTVSVSNTAPYVYVLPNGNNDITMVNAANVGFVLSSSGLRFEAPNGEKFYVNYRGRNGAQGASLTSKGRAARGKHFKWGGVPLIRNRNIHNATLGIMATEDNTTVTISDYNPDTKFRLGGNVQGLTDDIITVSLNKGQSYVVESRGDLGDANKDGWLGADILSDQDIVISNGNILVGVVESSNAQDAGIDQPVAIESLGREYVFIRGGGSDRLEFPIIIGTANGTDIFVNGATTPIATINEGEYFLIPGSNYSGSTPGSNLTVTTSNNVYAYQSLAGSSSVATTGLNFIAPVNCLLPNELNNIAQIEDLVGVDIDGGLTILASNTTLDSNIIVTDGTGVVTLPASQQATGLPWKSFYVPGVTGNVSVESTGPIAVGVVGLSGALGIGGYFSGFDTVPVVDYTISGDGCVGSDITLTNSFDTYQWYRNGELIPGANTATYTPTAIGDYFVEVSSGGCFYDSNVINIYYCNPDIAVTKTADKFTYSEDESVTFTITVESLGVFDVTNVVINDVLPTGLTLSSATPSSGFWSSPNWNIGTMTGGEKQTLTIVATPVAIASPTREITVTNTVSNTQDQVDSNETADDLEETITIENSDDDGDGDPDSTDPDPNDACTYSANQVVANVDPNWNALDCDGDGENNGTEIANGTDPADPCSVTTPTDRESTDENYAVWAAADCDDDGNLNDTDPNPFAPTATDDFTTASVTIAKTFNVLNNDDFLVGSTITDLGTGTASGTVVINNATGEITYTAPISENFSTVSIDYRVCNGSICATAIFYVEIPACIDSDGDNVCDAAESAATINDPCQPSSDPYWQPQGTNDCDNDGLTNDEEASAGTDPNDADSDGDGINDGTEVNTDGTNPLDDCESNGGTPLSNSDCDNDGLTEAEEATAGTDPTNPDSDGDGVKDGWEITVDGTDPLDLCSYKIDSATETPSAAWNAADCDGDGVNNGTEVTNGTDSLDPCDPSQTAGYTSYDSNNVLWSAADCDSDGVDNGTEDTNGTDPYNTDTDGDGIPDNIDSAPLDPCSPTQAAGYTGYDASNAIWAAADCDNDGVTNGTEVTNGTDPYSNDTDGDGVPDNTDTAPLDPCSPTQAAGYTGYDATNAIWANADCDSDGVDNGIEVTNGTDPYNTDTDGDGVSDNTDNDALNPCDPAQDEGYTGYDATNAIWQAADCDGDGIDNGTENTNGTDPYGTDTDGDGVPDNTDNDPLDPCDPVQAEGYTNYDANNSIWQAGDCDGDGIDNGTEETNGTDPYDTDTDGDGVPDNTDNDPLDPCDPAQTAGYDSYDASNAIWAAADCDGDGIANGTEETNGTDPYDTDTDGDGVPDDIDTDALNPCDPSQDTGYTGYDASNAIWAAADCDGDGVDNTTEVTNGTDPYNTDTDGDGVPDNTDNDPLDPCDPTQTAGYTGYDATNAIWQAADCDGDGNINDTDPNPFAPTADDDYTTATVLVAKTINVLFNDDFLPGSTITDLGTGTAVGTIVIDQVTGEITYTPTNAENNTTVTIVYQVCNGTVCDDAILSVETPECVDSDGDNVCDAAETAATINDPCEPSTHVDWRPQGTNDCDGDGLDNDAEAAAGTDPANPDSDGDGINDGTEVNTDGTSPIDDCESVGGTPLGTSDCDNDGLTTDEETAAGTNPTNPDSDGDGVTDGTEVKTDFTDPNDLCEYVITSATVAPSSAWNTADCDGDGVDNQTELTNGTDSLDPCDPTQAAGYTGYDAANGTWQAADCDGDGVTNGDEDTNGTDPYNTDTDGDGIPDDSDNNALDPCDPVQAAGYTGYDASNTIWANADCDNDGVLNDDEDSDGTDPYNTDTDGDGVPDDTDAAPLDPCDPVQAAGYTGYDASNAIWAAADCDGDNITNAAEDNNGTDPYNNDTDGDGVPDDTDDNPFDPCDPAQVAGYTGYNASDAIWQAADCDGDGASNGVEAANGTDPYNTDTDGDGVPDNADEEGTNPCTPIQNPGYTGYDPSNTMWSSADCDGDGITNGMEVTNGTDPYNTDTDGDGVPDNTDSDALDPCSPAQAAGYTGYDASNTIWANADCDNDGVLNGDEDANGTDPYNTDTDGDGIPDNIDLDALDPCSPTQAAGYTGYDATNAIWAAADCDGDNVTNGTEDTNGTDPYNEDTDGDGVPDDTDADALNPCDPIQTAGYAGYDATNTIWTAADCDGDGVDNGTEDTNGTDPYNTDTDGDGVPDDTDDDALNPCDPVQAAGYTGYDATNAIWAAADCDGDNVTNGDEDTNGTDPYNEDTDGDGVPDDTDDDALNPCDPVQAAGYTGYDASNTIWASADCDNDGVTNGDEDTNGTDPYNTDTDGDGVPDDTDDDALNPCDPVQVAGYVGYDASNAIWAGADCDGDGIDNGTEVTNGTNPYNPDTDGDGVPDDTDADALNPCDPVQEAGYTAYDATNTIWAAADCDDDGVSNSEEVTNGTDPYNADTDGDGISDATDSDALDPCSPSQEIGYSEYDATNAIWATADCDGDGIDNGTEVTNGTDPYNTDTDGDGVSDSQEFEDGTDPLNDCDSNGGAPLGTSDCDEDGLTTDEEVSLGTDPNIADTDGDGILDGQEVLDNTNPLDDCDHDGGTALPESDCDGDGLTTAVEDALGTDSNNADTDGDTIPDGQEVEEGTDPLDPCDSIGGAPSLSAGCNAEVVETGIAVSNEVITPDNDGTNDFFRIENIESFPNNTVQIYNRWGVVVYEKSGYDNSTNVFTGISSGRATINTDSELPVGVYFYVIRFTNNGDNLNKSGYLYINR</sequence>
<feature type="compositionally biased region" description="Polar residues" evidence="5">
    <location>
        <begin position="938"/>
        <end position="947"/>
    </location>
</feature>
<evidence type="ECO:0000256" key="1">
    <source>
        <dbReference type="ARBA" id="ARBA00004613"/>
    </source>
</evidence>
<feature type="compositionally biased region" description="Acidic residues" evidence="5">
    <location>
        <begin position="891"/>
        <end position="902"/>
    </location>
</feature>
<feature type="region of interest" description="Disordered" evidence="5">
    <location>
        <begin position="1246"/>
        <end position="1340"/>
    </location>
</feature>
<evidence type="ECO:0000259" key="7">
    <source>
        <dbReference type="Pfam" id="PF17517"/>
    </source>
</evidence>
<feature type="compositionally biased region" description="Acidic residues" evidence="5">
    <location>
        <begin position="651"/>
        <end position="680"/>
    </location>
</feature>
<dbReference type="OrthoDB" id="9805017at2"/>
<feature type="compositionally biased region" description="Low complexity" evidence="5">
    <location>
        <begin position="1253"/>
        <end position="1263"/>
    </location>
</feature>
<accession>A0A1M6NJW0</accession>
<feature type="compositionally biased region" description="Polar residues" evidence="5">
    <location>
        <begin position="2021"/>
        <end position="2042"/>
    </location>
</feature>
<feature type="compositionally biased region" description="Polar residues" evidence="5">
    <location>
        <begin position="870"/>
        <end position="890"/>
    </location>
</feature>
<feature type="compositionally biased region" description="Acidic residues" evidence="5">
    <location>
        <begin position="1882"/>
        <end position="1892"/>
    </location>
</feature>
<feature type="compositionally biased region" description="Polar residues" evidence="5">
    <location>
        <begin position="1760"/>
        <end position="1770"/>
    </location>
</feature>
<feature type="compositionally biased region" description="Acidic residues" evidence="5">
    <location>
        <begin position="2068"/>
        <end position="2081"/>
    </location>
</feature>
<feature type="compositionally biased region" description="Acidic residues" evidence="5">
    <location>
        <begin position="1450"/>
        <end position="1460"/>
    </location>
</feature>
<feature type="region of interest" description="Disordered" evidence="5">
    <location>
        <begin position="1615"/>
        <end position="1728"/>
    </location>
</feature>
<feature type="compositionally biased region" description="Polar residues" evidence="5">
    <location>
        <begin position="1434"/>
        <end position="1449"/>
    </location>
</feature>
<feature type="region of interest" description="Disordered" evidence="5">
    <location>
        <begin position="870"/>
        <end position="979"/>
    </location>
</feature>
<keyword evidence="2" id="KW-0964">Secreted</keyword>
<feature type="compositionally biased region" description="Polar residues" evidence="5">
    <location>
        <begin position="2485"/>
        <end position="2496"/>
    </location>
</feature>
<feature type="compositionally biased region" description="Acidic residues" evidence="5">
    <location>
        <begin position="1322"/>
        <end position="1340"/>
    </location>
</feature>
<feature type="compositionally biased region" description="Acidic residues" evidence="5">
    <location>
        <begin position="2188"/>
        <end position="2203"/>
    </location>
</feature>
<dbReference type="InterPro" id="IPR059100">
    <property type="entry name" value="TSP3_bac"/>
</dbReference>
<feature type="domain" description="DUF11" evidence="6">
    <location>
        <begin position="543"/>
        <end position="654"/>
    </location>
</feature>
<feature type="region of interest" description="Disordered" evidence="5">
    <location>
        <begin position="2485"/>
        <end position="2520"/>
    </location>
</feature>
<dbReference type="Pfam" id="PF01345">
    <property type="entry name" value="DUF11"/>
    <property type="match status" value="1"/>
</dbReference>
<feature type="region of interest" description="Disordered" evidence="5">
    <location>
        <begin position="2294"/>
        <end position="2393"/>
    </location>
</feature>
<feature type="region of interest" description="Disordered" evidence="5">
    <location>
        <begin position="1125"/>
        <end position="1149"/>
    </location>
</feature>
<feature type="compositionally biased region" description="Acidic residues" evidence="5">
    <location>
        <begin position="2302"/>
        <end position="2329"/>
    </location>
</feature>
<feature type="region of interest" description="Disordered" evidence="5">
    <location>
        <begin position="1058"/>
        <end position="1084"/>
    </location>
</feature>
<feature type="region of interest" description="Disordered" evidence="5">
    <location>
        <begin position="1192"/>
        <end position="1227"/>
    </location>
</feature>
<feature type="compositionally biased region" description="Acidic residues" evidence="5">
    <location>
        <begin position="2597"/>
        <end position="2609"/>
    </location>
</feature>
<feature type="compositionally biased region" description="Polar residues" evidence="5">
    <location>
        <begin position="2176"/>
        <end position="2186"/>
    </location>
</feature>
<dbReference type="Pfam" id="PF18884">
    <property type="entry name" value="TSP3_bac"/>
    <property type="match status" value="30"/>
</dbReference>
<dbReference type="InterPro" id="IPR053180">
    <property type="entry name" value="Ca-binding_acidic-repeat"/>
</dbReference>
<feature type="compositionally biased region" description="Acidic residues" evidence="5">
    <location>
        <begin position="2006"/>
        <end position="2019"/>
    </location>
</feature>
<feature type="compositionally biased region" description="Polar residues" evidence="5">
    <location>
        <begin position="1066"/>
        <end position="1077"/>
    </location>
</feature>
<feature type="compositionally biased region" description="Acidic residues" evidence="5">
    <location>
        <begin position="2502"/>
        <end position="2515"/>
    </location>
</feature>
<dbReference type="Proteomes" id="UP000184314">
    <property type="component" value="Unassembled WGS sequence"/>
</dbReference>
<evidence type="ECO:0000259" key="6">
    <source>
        <dbReference type="Pfam" id="PF01345"/>
    </source>
</evidence>
<feature type="compositionally biased region" description="Acidic residues" evidence="5">
    <location>
        <begin position="1820"/>
        <end position="1830"/>
    </location>
</feature>
<feature type="region of interest" description="Disordered" evidence="5">
    <location>
        <begin position="1747"/>
        <end position="1907"/>
    </location>
</feature>
<feature type="compositionally biased region" description="Polar residues" evidence="5">
    <location>
        <begin position="639"/>
        <end position="650"/>
    </location>
</feature>
<dbReference type="EMBL" id="FQZX01000001">
    <property type="protein sequence ID" value="SHJ95963.1"/>
    <property type="molecule type" value="Genomic_DNA"/>
</dbReference>
<organism evidence="8 9">
    <name type="scientific">Maribacter aquivivus</name>
    <dbReference type="NCBI Taxonomy" id="228958"/>
    <lineage>
        <taxon>Bacteria</taxon>
        <taxon>Pseudomonadati</taxon>
        <taxon>Bacteroidota</taxon>
        <taxon>Flavobacteriia</taxon>
        <taxon>Flavobacteriales</taxon>
        <taxon>Flavobacteriaceae</taxon>
        <taxon>Maribacter</taxon>
    </lineage>
</organism>
<feature type="compositionally biased region" description="Polar residues" evidence="5">
    <location>
        <begin position="1926"/>
        <end position="1941"/>
    </location>
</feature>
<feature type="region of interest" description="Disordered" evidence="5">
    <location>
        <begin position="2548"/>
        <end position="2702"/>
    </location>
</feature>
<feature type="compositionally biased region" description="Acidic residues" evidence="5">
    <location>
        <begin position="2676"/>
        <end position="2692"/>
    </location>
</feature>
<gene>
    <name evidence="8" type="ORF">SAMN04488007_2079</name>
</gene>
<dbReference type="InterPro" id="IPR047589">
    <property type="entry name" value="DUF11_rpt"/>
</dbReference>
<feature type="compositionally biased region" description="Polar residues" evidence="5">
    <location>
        <begin position="1192"/>
        <end position="1201"/>
    </location>
</feature>
<dbReference type="Pfam" id="PF17517">
    <property type="entry name" value="IgGFc_binding"/>
    <property type="match status" value="1"/>
</dbReference>
<comment type="subcellular location">
    <subcellularLocation>
        <location evidence="1">Secreted</location>
    </subcellularLocation>
</comment>
<feature type="region of interest" description="Disordered" evidence="5">
    <location>
        <begin position="1372"/>
        <end position="1413"/>
    </location>
</feature>
<reference evidence="9" key="1">
    <citation type="submission" date="2016-11" db="EMBL/GenBank/DDBJ databases">
        <authorList>
            <person name="Varghese N."/>
            <person name="Submissions S."/>
        </authorList>
    </citation>
    <scope>NUCLEOTIDE SEQUENCE [LARGE SCALE GENOMIC DNA]</scope>
    <source>
        <strain evidence="9">DSM 16478</strain>
    </source>
</reference>
<feature type="compositionally biased region" description="Polar residues" evidence="5">
    <location>
        <begin position="2242"/>
        <end position="2251"/>
    </location>
</feature>
<feature type="compositionally biased region" description="Acidic residues" evidence="5">
    <location>
        <begin position="2378"/>
        <end position="2391"/>
    </location>
</feature>
<dbReference type="NCBIfam" id="TIGR01451">
    <property type="entry name" value="B_ant_repeat"/>
    <property type="match status" value="1"/>
</dbReference>
<feature type="compositionally biased region" description="Acidic residues" evidence="5">
    <location>
        <begin position="1860"/>
        <end position="1874"/>
    </location>
</feature>
<feature type="region of interest" description="Disordered" evidence="5">
    <location>
        <begin position="1434"/>
        <end position="1460"/>
    </location>
</feature>
<feature type="compositionally biased region" description="Acidic residues" evidence="5">
    <location>
        <begin position="1690"/>
        <end position="1701"/>
    </location>
</feature>
<dbReference type="PROSITE" id="PS00018">
    <property type="entry name" value="EF_HAND_1"/>
    <property type="match status" value="1"/>
</dbReference>
<evidence type="ECO:0000256" key="4">
    <source>
        <dbReference type="ARBA" id="ARBA00022837"/>
    </source>
</evidence>
<evidence type="ECO:0000256" key="3">
    <source>
        <dbReference type="ARBA" id="ARBA00022729"/>
    </source>
</evidence>
<keyword evidence="4" id="KW-0106">Calcium</keyword>
<feature type="region of interest" description="Disordered" evidence="5">
    <location>
        <begin position="1985"/>
        <end position="2082"/>
    </location>
</feature>
<dbReference type="Pfam" id="PF13585">
    <property type="entry name" value="CHU_C"/>
    <property type="match status" value="1"/>
</dbReference>
<feature type="region of interest" description="Disordered" evidence="5">
    <location>
        <begin position="2237"/>
        <end position="2278"/>
    </location>
</feature>
<keyword evidence="9" id="KW-1185">Reference proteome</keyword>
<feature type="region of interest" description="Disordered" evidence="5">
    <location>
        <begin position="639"/>
        <end position="685"/>
    </location>
</feature>
<feature type="compositionally biased region" description="Acidic residues" evidence="5">
    <location>
        <begin position="2254"/>
        <end position="2267"/>
    </location>
</feature>
<feature type="compositionally biased region" description="Low complexity" evidence="5">
    <location>
        <begin position="1125"/>
        <end position="1134"/>
    </location>
</feature>
<feature type="compositionally biased region" description="Acidic residues" evidence="5">
    <location>
        <begin position="1944"/>
        <end position="1957"/>
    </location>
</feature>
<feature type="compositionally biased region" description="Acidic residues" evidence="5">
    <location>
        <begin position="1384"/>
        <end position="1399"/>
    </location>
</feature>
<evidence type="ECO:0000313" key="9">
    <source>
        <dbReference type="Proteomes" id="UP000184314"/>
    </source>
</evidence>
<keyword evidence="3" id="KW-0732">Signal</keyword>
<feature type="region of interest" description="Disordered" evidence="5">
    <location>
        <begin position="2176"/>
        <end position="2204"/>
    </location>
</feature>
<dbReference type="PANTHER" id="PTHR37467:SF1">
    <property type="entry name" value="EXPORTED CALCIUM-BINDING GLYCOPROTEIN"/>
    <property type="match status" value="1"/>
</dbReference>
<feature type="compositionally biased region" description="Polar residues" evidence="5">
    <location>
        <begin position="2055"/>
        <end position="2067"/>
    </location>
</feature>
<feature type="compositionally biased region" description="Acidic residues" evidence="5">
    <location>
        <begin position="1633"/>
        <end position="1642"/>
    </location>
</feature>
<evidence type="ECO:0000256" key="2">
    <source>
        <dbReference type="ARBA" id="ARBA00022525"/>
    </source>
</evidence>
<feature type="compositionally biased region" description="Acidic residues" evidence="5">
    <location>
        <begin position="2564"/>
        <end position="2579"/>
    </location>
</feature>
<feature type="compositionally biased region" description="Acidic residues" evidence="5">
    <location>
        <begin position="1264"/>
        <end position="1279"/>
    </location>
</feature>
<feature type="compositionally biased region" description="Polar residues" evidence="5">
    <location>
        <begin position="2551"/>
        <end position="2563"/>
    </location>
</feature>
<feature type="compositionally biased region" description="Acidic residues" evidence="5">
    <location>
        <begin position="948"/>
        <end position="958"/>
    </location>
</feature>
<evidence type="ECO:0000256" key="5">
    <source>
        <dbReference type="SAM" id="MobiDB-lite"/>
    </source>
</evidence>
<dbReference type="STRING" id="228958.SAMN04488007_2079"/>